<sequence length="104" mass="10441">MSYEAATQTLRQAAAKAKSAGDQAAGTDLGSAATDLAAALPGGRSAQAADRVSRSWSETIRAWSRGAGDHGAALDSAAAEYGRNEQAGADAFGRIAADMKEQAG</sequence>
<evidence type="ECO:0000256" key="1">
    <source>
        <dbReference type="SAM" id="MobiDB-lite"/>
    </source>
</evidence>
<comment type="caution">
    <text evidence="2">The sequence shown here is derived from an EMBL/GenBank/DDBJ whole genome shotgun (WGS) entry which is preliminary data.</text>
</comment>
<feature type="compositionally biased region" description="Low complexity" evidence="1">
    <location>
        <begin position="12"/>
        <end position="26"/>
    </location>
</feature>
<gene>
    <name evidence="2" type="ORF">GCM10009533_67100</name>
</gene>
<reference evidence="2 3" key="1">
    <citation type="journal article" date="2019" name="Int. J. Syst. Evol. Microbiol.">
        <title>The Global Catalogue of Microorganisms (GCM) 10K type strain sequencing project: providing services to taxonomists for standard genome sequencing and annotation.</title>
        <authorList>
            <consortium name="The Broad Institute Genomics Platform"/>
            <consortium name="The Broad Institute Genome Sequencing Center for Infectious Disease"/>
            <person name="Wu L."/>
            <person name="Ma J."/>
        </authorList>
    </citation>
    <scope>NUCLEOTIDE SEQUENCE [LARGE SCALE GENOMIC DNA]</scope>
    <source>
        <strain evidence="2 3">JCM 10303</strain>
    </source>
</reference>
<evidence type="ECO:0000313" key="2">
    <source>
        <dbReference type="EMBL" id="GAA0560687.1"/>
    </source>
</evidence>
<feature type="region of interest" description="Disordered" evidence="1">
    <location>
        <begin position="1"/>
        <end position="28"/>
    </location>
</feature>
<dbReference type="RefSeq" id="WP_009949318.1">
    <property type="nucleotide sequence ID" value="NZ_BAAAGS010000088.1"/>
</dbReference>
<keyword evidence="3" id="KW-1185">Reference proteome</keyword>
<feature type="compositionally biased region" description="Polar residues" evidence="1">
    <location>
        <begin position="1"/>
        <end position="11"/>
    </location>
</feature>
<dbReference type="EMBL" id="BAAAGS010000088">
    <property type="protein sequence ID" value="GAA0560687.1"/>
    <property type="molecule type" value="Genomic_DNA"/>
</dbReference>
<name>A0ABN1E885_SACER</name>
<accession>A0ABN1E885</accession>
<evidence type="ECO:0000313" key="3">
    <source>
        <dbReference type="Proteomes" id="UP001500729"/>
    </source>
</evidence>
<proteinExistence type="predicted"/>
<protein>
    <recommendedName>
        <fullName evidence="4">Excreted virulence factor EspC (Type VII ESX diderm)</fullName>
    </recommendedName>
</protein>
<dbReference type="Proteomes" id="UP001500729">
    <property type="component" value="Unassembled WGS sequence"/>
</dbReference>
<evidence type="ECO:0008006" key="4">
    <source>
        <dbReference type="Google" id="ProtNLM"/>
    </source>
</evidence>
<organism evidence="2 3">
    <name type="scientific">Saccharopolyspora erythraea</name>
    <name type="common">Streptomyces erythraeus</name>
    <dbReference type="NCBI Taxonomy" id="1836"/>
    <lineage>
        <taxon>Bacteria</taxon>
        <taxon>Bacillati</taxon>
        <taxon>Actinomycetota</taxon>
        <taxon>Actinomycetes</taxon>
        <taxon>Pseudonocardiales</taxon>
        <taxon>Pseudonocardiaceae</taxon>
        <taxon>Saccharopolyspora</taxon>
    </lineage>
</organism>